<dbReference type="Proteomes" id="UP000009097">
    <property type="component" value="Unassembled WGS sequence"/>
</dbReference>
<dbReference type="EMBL" id="DS231701">
    <property type="protein sequence ID" value="KNB03670.1"/>
    <property type="molecule type" value="Genomic_DNA"/>
</dbReference>
<gene>
    <name evidence="1" type="ORF">FOXG_19178</name>
</gene>
<dbReference type="GeneID" id="28959884"/>
<dbReference type="EMBL" id="DS231701">
    <property type="protein sequence ID" value="KNB03669.1"/>
    <property type="molecule type" value="Genomic_DNA"/>
</dbReference>
<accession>A0A0J9UWZ0</accession>
<sequence>MLWVARRVMRLLQSSRVRRLNRITARNVVERKDRVEMVVRLPDLDANHLTRCAIEHPHAKRRCFHWVWDDLQMHHCGGDTLTLPGSTRQLKRAARDDHGGRTTPKFNTVTFQIPPC</sequence>
<evidence type="ECO:0000313" key="1">
    <source>
        <dbReference type="EMBL" id="KNB03670.1"/>
    </source>
</evidence>
<dbReference type="AlphaFoldDB" id="A0A0J9UWZ0"/>
<organism evidence="1 2">
    <name type="scientific">Fusarium oxysporum f. sp. lycopersici (strain 4287 / CBS 123668 / FGSC 9935 / NRRL 34936)</name>
    <name type="common">Fusarium vascular wilt of tomato</name>
    <dbReference type="NCBI Taxonomy" id="426428"/>
    <lineage>
        <taxon>Eukaryota</taxon>
        <taxon>Fungi</taxon>
        <taxon>Dikarya</taxon>
        <taxon>Ascomycota</taxon>
        <taxon>Pezizomycotina</taxon>
        <taxon>Sordariomycetes</taxon>
        <taxon>Hypocreomycetidae</taxon>
        <taxon>Hypocreales</taxon>
        <taxon>Nectriaceae</taxon>
        <taxon>Fusarium</taxon>
        <taxon>Fusarium oxysporum species complex</taxon>
    </lineage>
</organism>
<dbReference type="RefSeq" id="XP_018241715.1">
    <property type="nucleotide sequence ID" value="XM_018399379.1"/>
</dbReference>
<reference evidence="1" key="1">
    <citation type="submission" date="2007-04" db="EMBL/GenBank/DDBJ databases">
        <authorList>
            <consortium name="The Broad Institute Genome Sequencing Platform"/>
            <person name="Birren B."/>
            <person name="Lander E."/>
            <person name="Galagan J."/>
            <person name="Nusbaum C."/>
            <person name="Devon K."/>
            <person name="Ma L.-J."/>
            <person name="Jaffe D."/>
            <person name="Butler J."/>
            <person name="Alvarez P."/>
            <person name="Gnerre S."/>
            <person name="Grabherr M."/>
            <person name="Kleber M."/>
            <person name="Mauceli E."/>
            <person name="Brockman W."/>
            <person name="MacCallum I.A."/>
            <person name="Young S."/>
            <person name="LaButti K."/>
            <person name="DeCaprio D."/>
            <person name="Crawford M."/>
            <person name="Koehrsen M."/>
            <person name="Engels R."/>
            <person name="Montgomery P."/>
            <person name="Pearson M."/>
            <person name="Howarth C."/>
            <person name="Larson L."/>
            <person name="White J."/>
            <person name="O'Leary S."/>
            <person name="Kodira C."/>
            <person name="Zeng Q."/>
            <person name="Yandava C."/>
            <person name="Alvarado L."/>
            <person name="Kistler C."/>
            <person name="Shim W.-B."/>
            <person name="Kang S."/>
            <person name="Woloshuk C."/>
        </authorList>
    </citation>
    <scope>NUCLEOTIDE SEQUENCE</scope>
    <source>
        <strain evidence="1">4287</strain>
    </source>
</reference>
<dbReference type="RefSeq" id="XP_018241714.1">
    <property type="nucleotide sequence ID" value="XM_018399378.1"/>
</dbReference>
<name>A0A0J9UWZ0_FUSO4</name>
<evidence type="ECO:0000313" key="2">
    <source>
        <dbReference type="Proteomes" id="UP000009097"/>
    </source>
</evidence>
<dbReference type="KEGG" id="fox:FOXG_19178"/>
<proteinExistence type="predicted"/>
<dbReference type="VEuPathDB" id="FungiDB:FOXG_19178"/>
<reference evidence="1" key="2">
    <citation type="journal article" date="2010" name="Nature">
        <title>Comparative genomics reveals mobile pathogenicity chromosomes in Fusarium.</title>
        <authorList>
            <person name="Ma L.J."/>
            <person name="van der Does H.C."/>
            <person name="Borkovich K.A."/>
            <person name="Coleman J.J."/>
            <person name="Daboussi M.J."/>
            <person name="Di Pietro A."/>
            <person name="Dufresne M."/>
            <person name="Freitag M."/>
            <person name="Grabherr M."/>
            <person name="Henrissat B."/>
            <person name="Houterman P.M."/>
            <person name="Kang S."/>
            <person name="Shim W.B."/>
            <person name="Woloshuk C."/>
            <person name="Xie X."/>
            <person name="Xu J.R."/>
            <person name="Antoniw J."/>
            <person name="Baker S.E."/>
            <person name="Bluhm B.H."/>
            <person name="Breakspear A."/>
            <person name="Brown D.W."/>
            <person name="Butchko R.A."/>
            <person name="Chapman S."/>
            <person name="Coulson R."/>
            <person name="Coutinho P.M."/>
            <person name="Danchin E.G."/>
            <person name="Diener A."/>
            <person name="Gale L.R."/>
            <person name="Gardiner D.M."/>
            <person name="Goff S."/>
            <person name="Hammond-Kosack K.E."/>
            <person name="Hilburn K."/>
            <person name="Hua-Van A."/>
            <person name="Jonkers W."/>
            <person name="Kazan K."/>
            <person name="Kodira C.D."/>
            <person name="Koehrsen M."/>
            <person name="Kumar L."/>
            <person name="Lee Y.H."/>
            <person name="Li L."/>
            <person name="Manners J.M."/>
            <person name="Miranda-Saavedra D."/>
            <person name="Mukherjee M."/>
            <person name="Park G."/>
            <person name="Park J."/>
            <person name="Park S.Y."/>
            <person name="Proctor R.H."/>
            <person name="Regev A."/>
            <person name="Ruiz-Roldan M.C."/>
            <person name="Sain D."/>
            <person name="Sakthikumar S."/>
            <person name="Sykes S."/>
            <person name="Schwartz D.C."/>
            <person name="Turgeon B.G."/>
            <person name="Wapinski I."/>
            <person name="Yoder O."/>
            <person name="Young S."/>
            <person name="Zeng Q."/>
            <person name="Zhou S."/>
            <person name="Galagan J."/>
            <person name="Cuomo C.A."/>
            <person name="Kistler H.C."/>
            <person name="Rep M."/>
        </authorList>
    </citation>
    <scope>NUCLEOTIDE SEQUENCE [LARGE SCALE GENOMIC DNA]</scope>
    <source>
        <strain evidence="1">4287</strain>
    </source>
</reference>
<protein>
    <submittedName>
        <fullName evidence="1">Uncharacterized protein</fullName>
    </submittedName>
</protein>